<dbReference type="AlphaFoldDB" id="A0A8J3QD87"/>
<sequence length="465" mass="48236">MSLKPLARLIAVSLAALTIAAAPQPGNAAGPRPLFQLPFACGETWTLATYRGHDDYDIDMTATSGVSENRPILASYGGTVGFAGYDTGGGNMVRINHGNGWQTIYLHMIAPAIVSTGQTVVQGQQLGRVGHTGANSSTTNHLHFEELADGNKTESYFNGVPSGIRSDGDPDTGPLYISGPISPAVNVTSRNCGSGAPTGMLRDLTLDGLPDLLTREASTGNLRVYPHTGNVNAPFTGSGNVVGNGYGGMDSLSLADLTLDGRADLLTRVAANGELRLWAHTGIPSAPFTGNGTVVGSDFSQMDSINLADVNWDGRTDLVVRVASTGDLRVYYHTGNPAAPFTGTGTLIGTGYETMNSINVGDLTLDGFVDLLVRVAATGQLKLYPHTTNVNAPYTGSGIVIGDSGFGSMTAINLSDLNLDGKTDLLVRTAAGDLRLYPHTGNVSAPFTGSGILVGTGYGPMTDID</sequence>
<dbReference type="PANTHER" id="PTHR44103:SF1">
    <property type="entry name" value="PROPROTEIN CONVERTASE P"/>
    <property type="match status" value="1"/>
</dbReference>
<dbReference type="CDD" id="cd12797">
    <property type="entry name" value="M23_peptidase"/>
    <property type="match status" value="1"/>
</dbReference>
<dbReference type="Gene3D" id="2.70.70.10">
    <property type="entry name" value="Glucose Permease (Domain IIA)"/>
    <property type="match status" value="1"/>
</dbReference>
<dbReference type="InterPro" id="IPR011055">
    <property type="entry name" value="Dup_hybrid_motif"/>
</dbReference>
<evidence type="ECO:0000259" key="3">
    <source>
        <dbReference type="Pfam" id="PF01551"/>
    </source>
</evidence>
<organism evidence="4 5">
    <name type="scientific">Rhizocola hellebori</name>
    <dbReference type="NCBI Taxonomy" id="1392758"/>
    <lineage>
        <taxon>Bacteria</taxon>
        <taxon>Bacillati</taxon>
        <taxon>Actinomycetota</taxon>
        <taxon>Actinomycetes</taxon>
        <taxon>Micromonosporales</taxon>
        <taxon>Micromonosporaceae</taxon>
        <taxon>Rhizocola</taxon>
    </lineage>
</organism>
<dbReference type="PANTHER" id="PTHR44103">
    <property type="entry name" value="PROPROTEIN CONVERTASE P"/>
    <property type="match status" value="1"/>
</dbReference>
<evidence type="ECO:0000313" key="4">
    <source>
        <dbReference type="EMBL" id="GIH07568.1"/>
    </source>
</evidence>
<feature type="chain" id="PRO_5035311843" description="M23ase beta-sheet core domain-containing protein" evidence="2">
    <location>
        <begin position="29"/>
        <end position="465"/>
    </location>
</feature>
<feature type="signal peptide" evidence="2">
    <location>
        <begin position="1"/>
        <end position="28"/>
    </location>
</feature>
<dbReference type="InterPro" id="IPR013517">
    <property type="entry name" value="FG-GAP"/>
</dbReference>
<dbReference type="InterPro" id="IPR016047">
    <property type="entry name" value="M23ase_b-sheet_dom"/>
</dbReference>
<reference evidence="4" key="1">
    <citation type="submission" date="2021-01" db="EMBL/GenBank/DDBJ databases">
        <title>Whole genome shotgun sequence of Rhizocola hellebori NBRC 109834.</title>
        <authorList>
            <person name="Komaki H."/>
            <person name="Tamura T."/>
        </authorList>
    </citation>
    <scope>NUCLEOTIDE SEQUENCE</scope>
    <source>
        <strain evidence="4">NBRC 109834</strain>
    </source>
</reference>
<keyword evidence="5" id="KW-1185">Reference proteome</keyword>
<gene>
    <name evidence="4" type="ORF">Rhe02_56350</name>
</gene>
<comment type="caution">
    <text evidence="4">The sequence shown here is derived from an EMBL/GenBank/DDBJ whole genome shotgun (WGS) entry which is preliminary data.</text>
</comment>
<dbReference type="EMBL" id="BONY01000037">
    <property type="protein sequence ID" value="GIH07568.1"/>
    <property type="molecule type" value="Genomic_DNA"/>
</dbReference>
<accession>A0A8J3QD87</accession>
<dbReference type="SUPFAM" id="SSF51261">
    <property type="entry name" value="Duplicated hybrid motif"/>
    <property type="match status" value="1"/>
</dbReference>
<feature type="domain" description="M23ase beta-sheet core" evidence="3">
    <location>
        <begin position="66"/>
        <end position="151"/>
    </location>
</feature>
<dbReference type="RefSeq" id="WP_239124082.1">
    <property type="nucleotide sequence ID" value="NZ_BONY01000037.1"/>
</dbReference>
<evidence type="ECO:0000256" key="2">
    <source>
        <dbReference type="SAM" id="SignalP"/>
    </source>
</evidence>
<name>A0A8J3QD87_9ACTN</name>
<dbReference type="Gene3D" id="2.130.10.130">
    <property type="entry name" value="Integrin alpha, N-terminal"/>
    <property type="match status" value="1"/>
</dbReference>
<dbReference type="SUPFAM" id="SSF69318">
    <property type="entry name" value="Integrin alpha N-terminal domain"/>
    <property type="match status" value="1"/>
</dbReference>
<evidence type="ECO:0000256" key="1">
    <source>
        <dbReference type="ARBA" id="ARBA00022729"/>
    </source>
</evidence>
<dbReference type="Proteomes" id="UP000612899">
    <property type="component" value="Unassembled WGS sequence"/>
</dbReference>
<dbReference type="Pfam" id="PF13517">
    <property type="entry name" value="FG-GAP_3"/>
    <property type="match status" value="2"/>
</dbReference>
<evidence type="ECO:0000313" key="5">
    <source>
        <dbReference type="Proteomes" id="UP000612899"/>
    </source>
</evidence>
<protein>
    <recommendedName>
        <fullName evidence="3">M23ase beta-sheet core domain-containing protein</fullName>
    </recommendedName>
</protein>
<keyword evidence="1 2" id="KW-0732">Signal</keyword>
<proteinExistence type="predicted"/>
<dbReference type="InterPro" id="IPR028994">
    <property type="entry name" value="Integrin_alpha_N"/>
</dbReference>
<dbReference type="Pfam" id="PF01551">
    <property type="entry name" value="Peptidase_M23"/>
    <property type="match status" value="1"/>
</dbReference>